<dbReference type="PANTHER" id="PTHR45952:SF6">
    <property type="entry name" value="STEM-SPECIFIC PROTEIN TSJT1-LIKE"/>
    <property type="match status" value="1"/>
</dbReference>
<accession>A0A6A2Z557</accession>
<feature type="domain" description="DUF3700" evidence="1">
    <location>
        <begin position="2"/>
        <end position="129"/>
    </location>
</feature>
<dbReference type="Pfam" id="PF12481">
    <property type="entry name" value="DUF3700"/>
    <property type="match status" value="2"/>
</dbReference>
<proteinExistence type="predicted"/>
<comment type="caution">
    <text evidence="2">The sequence shown here is derived from an EMBL/GenBank/DDBJ whole genome shotgun (WGS) entry which is preliminary data.</text>
</comment>
<evidence type="ECO:0000313" key="2">
    <source>
        <dbReference type="EMBL" id="KAE8687141.1"/>
    </source>
</evidence>
<dbReference type="InterPro" id="IPR024286">
    <property type="entry name" value="DUF3700"/>
</dbReference>
<sequence>MLVQSGSDPPLVLLMPHPRIVTPIIKGKAAQHYTTKKPSFFMFHKVSGLLRQYGLSRGNNEAMFIIAAYRTLRDRGPYPADRVLKDLEGSYGVFHSERGLMSYEHPRRKMKAIPRIDSEEAMCVADFKADVQSRIGGMRRAGSEANWALRGSTA</sequence>
<name>A0A6A2Z557_HIBSY</name>
<dbReference type="Proteomes" id="UP000436088">
    <property type="component" value="Unassembled WGS sequence"/>
</dbReference>
<reference evidence="2" key="1">
    <citation type="submission" date="2019-09" db="EMBL/GenBank/DDBJ databases">
        <title>Draft genome information of white flower Hibiscus syriacus.</title>
        <authorList>
            <person name="Kim Y.-M."/>
        </authorList>
    </citation>
    <scope>NUCLEOTIDE SEQUENCE [LARGE SCALE GENOMIC DNA]</scope>
    <source>
        <strain evidence="2">YM2019G1</strain>
    </source>
</reference>
<evidence type="ECO:0000259" key="1">
    <source>
        <dbReference type="SMART" id="SM01172"/>
    </source>
</evidence>
<dbReference type="PANTHER" id="PTHR45952">
    <property type="entry name" value="ALUMINUM INDUCED PROTEIN WITH YGL AND LRDR MOTIFS"/>
    <property type="match status" value="1"/>
</dbReference>
<dbReference type="AlphaFoldDB" id="A0A6A2Z557"/>
<dbReference type="SMART" id="SM01172">
    <property type="entry name" value="DUF3700"/>
    <property type="match status" value="1"/>
</dbReference>
<evidence type="ECO:0000313" key="3">
    <source>
        <dbReference type="Proteomes" id="UP000436088"/>
    </source>
</evidence>
<organism evidence="2 3">
    <name type="scientific">Hibiscus syriacus</name>
    <name type="common">Rose of Sharon</name>
    <dbReference type="NCBI Taxonomy" id="106335"/>
    <lineage>
        <taxon>Eukaryota</taxon>
        <taxon>Viridiplantae</taxon>
        <taxon>Streptophyta</taxon>
        <taxon>Embryophyta</taxon>
        <taxon>Tracheophyta</taxon>
        <taxon>Spermatophyta</taxon>
        <taxon>Magnoliopsida</taxon>
        <taxon>eudicotyledons</taxon>
        <taxon>Gunneridae</taxon>
        <taxon>Pentapetalae</taxon>
        <taxon>rosids</taxon>
        <taxon>malvids</taxon>
        <taxon>Malvales</taxon>
        <taxon>Malvaceae</taxon>
        <taxon>Malvoideae</taxon>
        <taxon>Hibiscus</taxon>
    </lineage>
</organism>
<gene>
    <name evidence="2" type="ORF">F3Y22_tig00111022pilonHSYRG00118</name>
</gene>
<dbReference type="InterPro" id="IPR044828">
    <property type="entry name" value="TSJT1-like"/>
</dbReference>
<dbReference type="EMBL" id="VEPZ02001205">
    <property type="protein sequence ID" value="KAE8687141.1"/>
    <property type="molecule type" value="Genomic_DNA"/>
</dbReference>
<keyword evidence="3" id="KW-1185">Reference proteome</keyword>
<protein>
    <recommendedName>
        <fullName evidence="1">DUF3700 domain-containing protein</fullName>
    </recommendedName>
</protein>